<name>A0ABM0TD78_CAMSA</name>
<sequence>MSSRGSPGWFSVFYLDAKYRRGSSLRFGGAQEALPQGSELNQTHYSGISQRVQEKTEEVAVLQMLSSPSVALAREENIASDQWHKLMLAEEKFFMQKSRIQWLHLGDKNSAFSIKRCSVAQAEGLLREVTAEEIRETLFSMSSNKSPGPDGYPVEFFKSSWFTVGVDLTLAVQKFFKNDRLLKDLNTTIITLIPKIPEAFALTDFRPISCCNLVYKVISKILAKGLKPVLQGCISPNQAAFLSGRSLAPRVLCLKCLAPIVLCLKWTSGKLLTPSARISSSRYWKLKVSPHFLEPG</sequence>
<reference evidence="2" key="2">
    <citation type="submission" date="2025-08" db="UniProtKB">
        <authorList>
            <consortium name="RefSeq"/>
        </authorList>
    </citation>
    <scope>IDENTIFICATION</scope>
    <source>
        <tissue evidence="2">Leaf</tissue>
    </source>
</reference>
<reference evidence="1" key="1">
    <citation type="journal article" date="2014" name="Nat. Commun.">
        <title>The emerging biofuel crop Camelina sativa retains a highly undifferentiated hexaploid genome structure.</title>
        <authorList>
            <person name="Kagale S."/>
            <person name="Koh C."/>
            <person name="Nixon J."/>
            <person name="Bollina V."/>
            <person name="Clarke W.E."/>
            <person name="Tuteja R."/>
            <person name="Spillane C."/>
            <person name="Robinson S.J."/>
            <person name="Links M.G."/>
            <person name="Clarke C."/>
            <person name="Higgins E.E."/>
            <person name="Huebert T."/>
            <person name="Sharpe A.G."/>
            <person name="Parkin I.A."/>
        </authorList>
    </citation>
    <scope>NUCLEOTIDE SEQUENCE [LARGE SCALE GENOMIC DNA]</scope>
    <source>
        <strain evidence="1">cv. DH55</strain>
    </source>
</reference>
<dbReference type="PANTHER" id="PTHR46890">
    <property type="entry name" value="NON-LTR RETROLELEMENT REVERSE TRANSCRIPTASE-LIKE PROTEIN-RELATED"/>
    <property type="match status" value="1"/>
</dbReference>
<gene>
    <name evidence="2" type="primary">LOC104709725</name>
</gene>
<evidence type="ECO:0000313" key="2">
    <source>
        <dbReference type="RefSeq" id="XP_010424592.1"/>
    </source>
</evidence>
<proteinExistence type="predicted"/>
<keyword evidence="1" id="KW-1185">Reference proteome</keyword>
<dbReference type="GeneID" id="104709725"/>
<dbReference type="RefSeq" id="XP_010424592.1">
    <property type="nucleotide sequence ID" value="XM_010426290.1"/>
</dbReference>
<dbReference type="InterPro" id="IPR043502">
    <property type="entry name" value="DNA/RNA_pol_sf"/>
</dbReference>
<dbReference type="Proteomes" id="UP000694864">
    <property type="component" value="Chromosome 8"/>
</dbReference>
<evidence type="ECO:0000313" key="1">
    <source>
        <dbReference type="Proteomes" id="UP000694864"/>
    </source>
</evidence>
<dbReference type="SUPFAM" id="SSF56672">
    <property type="entry name" value="DNA/RNA polymerases"/>
    <property type="match status" value="1"/>
</dbReference>
<protein>
    <submittedName>
        <fullName evidence="2">Uncharacterized protein LOC104709725</fullName>
    </submittedName>
</protein>
<dbReference type="InterPro" id="IPR052343">
    <property type="entry name" value="Retrotransposon-Effector_Assoc"/>
</dbReference>
<accession>A0ABM0TD78</accession>
<organism evidence="1 2">
    <name type="scientific">Camelina sativa</name>
    <name type="common">False flax</name>
    <name type="synonym">Myagrum sativum</name>
    <dbReference type="NCBI Taxonomy" id="90675"/>
    <lineage>
        <taxon>Eukaryota</taxon>
        <taxon>Viridiplantae</taxon>
        <taxon>Streptophyta</taxon>
        <taxon>Embryophyta</taxon>
        <taxon>Tracheophyta</taxon>
        <taxon>Spermatophyta</taxon>
        <taxon>Magnoliopsida</taxon>
        <taxon>eudicotyledons</taxon>
        <taxon>Gunneridae</taxon>
        <taxon>Pentapetalae</taxon>
        <taxon>rosids</taxon>
        <taxon>malvids</taxon>
        <taxon>Brassicales</taxon>
        <taxon>Brassicaceae</taxon>
        <taxon>Camelineae</taxon>
        <taxon>Camelina</taxon>
    </lineage>
</organism>
<dbReference type="PANTHER" id="PTHR46890:SF48">
    <property type="entry name" value="RNA-DIRECTED DNA POLYMERASE"/>
    <property type="match status" value="1"/>
</dbReference>